<evidence type="ECO:0000313" key="2">
    <source>
        <dbReference type="EMBL" id="KAK7493468.1"/>
    </source>
</evidence>
<reference evidence="2 3" key="1">
    <citation type="journal article" date="2023" name="Sci. Data">
        <title>Genome assembly of the Korean intertidal mud-creeper Batillaria attramentaria.</title>
        <authorList>
            <person name="Patra A.K."/>
            <person name="Ho P.T."/>
            <person name="Jun S."/>
            <person name="Lee S.J."/>
            <person name="Kim Y."/>
            <person name="Won Y.J."/>
        </authorList>
    </citation>
    <scope>NUCLEOTIDE SEQUENCE [LARGE SCALE GENOMIC DNA]</scope>
    <source>
        <strain evidence="2">Wonlab-2016</strain>
    </source>
</reference>
<dbReference type="AlphaFoldDB" id="A0ABD0L2B7"/>
<dbReference type="InterPro" id="IPR026142">
    <property type="entry name" value="Pro_pase_1_reg_su_36"/>
</dbReference>
<sequence length="431" mass="49144">MVQTETRKEKHPVSGRWIWKDDPMGLEFVSNSPQADKGKRSKKHGHDAKGQGRAASSRVAGGRKRQPKPPNNVKGPSKKDQVEHSYVTLDDIKSVALDMMGEVEMVPESFEELLRAEQFDYFLVHLLSYFSCFFDKINQDTKKNPMYIELSLSEKKAYANVLQRMEVAQKLLGQSYCILVLGLGLDKLHHMECGTSRVSSTYKDRGIFETFYTFCTFVVWITFRRKEFEVVKKEIGRMLRSDTFNPAIRVKYAPEDSKDEPKEKKGDDKKEVYSLDKLSPAEYRRLHPRRPPIKSIIEQRSPAIVSILPSPKEEAGWLFKRARALSPRSLSKYGHEDEEPEDVEERFRDLIIDVKKFRAGILGEPYNMFNPLTLTPLGAENEDEENAGEDGEKTNTEGQAAEKSQASDHGTSRQQTAISHTTTDVATDDES</sequence>
<feature type="compositionally biased region" description="Acidic residues" evidence="1">
    <location>
        <begin position="380"/>
        <end position="389"/>
    </location>
</feature>
<evidence type="ECO:0000313" key="3">
    <source>
        <dbReference type="Proteomes" id="UP001519460"/>
    </source>
</evidence>
<feature type="compositionally biased region" description="Basic and acidic residues" evidence="1">
    <location>
        <begin position="252"/>
        <end position="271"/>
    </location>
</feature>
<dbReference type="Pfam" id="PF14895">
    <property type="entry name" value="PPPI_inhib"/>
    <property type="match status" value="1"/>
</dbReference>
<dbReference type="EMBL" id="JACVVK020000093">
    <property type="protein sequence ID" value="KAK7493468.1"/>
    <property type="molecule type" value="Genomic_DNA"/>
</dbReference>
<dbReference type="PANTHER" id="PTHR21055:SF3">
    <property type="entry name" value="PROTEIN PHOSPHATASE 1 REGULATORY SUBUNIT 36"/>
    <property type="match status" value="1"/>
</dbReference>
<keyword evidence="3" id="KW-1185">Reference proteome</keyword>
<gene>
    <name evidence="2" type="ORF">BaRGS_00015368</name>
</gene>
<accession>A0ABD0L2B7</accession>
<name>A0ABD0L2B7_9CAEN</name>
<protein>
    <recommendedName>
        <fullName evidence="4">Protein phosphatase 1 regulatory subunit 36</fullName>
    </recommendedName>
</protein>
<evidence type="ECO:0000256" key="1">
    <source>
        <dbReference type="SAM" id="MobiDB-lite"/>
    </source>
</evidence>
<feature type="region of interest" description="Disordered" evidence="1">
    <location>
        <begin position="28"/>
        <end position="83"/>
    </location>
</feature>
<proteinExistence type="predicted"/>
<dbReference type="Proteomes" id="UP001519460">
    <property type="component" value="Unassembled WGS sequence"/>
</dbReference>
<feature type="compositionally biased region" description="Polar residues" evidence="1">
    <location>
        <begin position="396"/>
        <end position="425"/>
    </location>
</feature>
<feature type="region of interest" description="Disordered" evidence="1">
    <location>
        <begin position="373"/>
        <end position="431"/>
    </location>
</feature>
<evidence type="ECO:0008006" key="4">
    <source>
        <dbReference type="Google" id="ProtNLM"/>
    </source>
</evidence>
<feature type="region of interest" description="Disordered" evidence="1">
    <location>
        <begin position="251"/>
        <end position="271"/>
    </location>
</feature>
<organism evidence="2 3">
    <name type="scientific">Batillaria attramentaria</name>
    <dbReference type="NCBI Taxonomy" id="370345"/>
    <lineage>
        <taxon>Eukaryota</taxon>
        <taxon>Metazoa</taxon>
        <taxon>Spiralia</taxon>
        <taxon>Lophotrochozoa</taxon>
        <taxon>Mollusca</taxon>
        <taxon>Gastropoda</taxon>
        <taxon>Caenogastropoda</taxon>
        <taxon>Sorbeoconcha</taxon>
        <taxon>Cerithioidea</taxon>
        <taxon>Batillariidae</taxon>
        <taxon>Batillaria</taxon>
    </lineage>
</organism>
<dbReference type="PANTHER" id="PTHR21055">
    <property type="entry name" value="PROTEIN PHOSPHATASE 1 REGULATORY SUBUNIT 36"/>
    <property type="match status" value="1"/>
</dbReference>
<comment type="caution">
    <text evidence="2">The sequence shown here is derived from an EMBL/GenBank/DDBJ whole genome shotgun (WGS) entry which is preliminary data.</text>
</comment>